<evidence type="ECO:0000313" key="3">
    <source>
        <dbReference type="Proteomes" id="UP000095767"/>
    </source>
</evidence>
<evidence type="ECO:0000313" key="2">
    <source>
        <dbReference type="EMBL" id="OEL23659.1"/>
    </source>
</evidence>
<name>A0A1E5VEU7_9POAL</name>
<dbReference type="PANTHER" id="PTHR33994">
    <property type="entry name" value="OS04G0515000 PROTEIN"/>
    <property type="match status" value="1"/>
</dbReference>
<accession>A0A1E5VEU7</accession>
<feature type="transmembrane region" description="Helical" evidence="1">
    <location>
        <begin position="6"/>
        <end position="30"/>
    </location>
</feature>
<reference evidence="2 3" key="1">
    <citation type="submission" date="2016-09" db="EMBL/GenBank/DDBJ databases">
        <title>The draft genome of Dichanthelium oligosanthes: A C3 panicoid grass species.</title>
        <authorList>
            <person name="Studer A.J."/>
            <person name="Schnable J.C."/>
            <person name="Brutnell T.P."/>
        </authorList>
    </citation>
    <scope>NUCLEOTIDE SEQUENCE [LARGE SCALE GENOMIC DNA]</scope>
    <source>
        <strain evidence="3">cv. Kellogg 1175</strain>
        <tissue evidence="2">Leaf</tissue>
    </source>
</reference>
<organism evidence="2 3">
    <name type="scientific">Dichanthelium oligosanthes</name>
    <dbReference type="NCBI Taxonomy" id="888268"/>
    <lineage>
        <taxon>Eukaryota</taxon>
        <taxon>Viridiplantae</taxon>
        <taxon>Streptophyta</taxon>
        <taxon>Embryophyta</taxon>
        <taxon>Tracheophyta</taxon>
        <taxon>Spermatophyta</taxon>
        <taxon>Magnoliopsida</taxon>
        <taxon>Liliopsida</taxon>
        <taxon>Poales</taxon>
        <taxon>Poaceae</taxon>
        <taxon>PACMAD clade</taxon>
        <taxon>Panicoideae</taxon>
        <taxon>Panicodae</taxon>
        <taxon>Paniceae</taxon>
        <taxon>Dichantheliinae</taxon>
        <taxon>Dichanthelium</taxon>
    </lineage>
</organism>
<keyword evidence="3" id="KW-1185">Reference proteome</keyword>
<evidence type="ECO:0000256" key="1">
    <source>
        <dbReference type="SAM" id="Phobius"/>
    </source>
</evidence>
<protein>
    <submittedName>
        <fullName evidence="2">Uncharacterized protein</fullName>
    </submittedName>
</protein>
<dbReference type="AlphaFoldDB" id="A0A1E5VEU7"/>
<dbReference type="STRING" id="888268.A0A1E5VEU7"/>
<keyword evidence="1" id="KW-1133">Transmembrane helix</keyword>
<dbReference type="EMBL" id="LWDX02041971">
    <property type="protein sequence ID" value="OEL23659.1"/>
    <property type="molecule type" value="Genomic_DNA"/>
</dbReference>
<proteinExistence type="predicted"/>
<keyword evidence="1" id="KW-0812">Transmembrane</keyword>
<sequence>LERNPWILFIMLTTAVSSTMVLLLVWDILFGFVAPEFWVKVPGVEGLDRLSVDDDAVALPPTFNITLRVNNWRCTCGCMR</sequence>
<dbReference type="Proteomes" id="UP000095767">
    <property type="component" value="Unassembled WGS sequence"/>
</dbReference>
<dbReference type="OrthoDB" id="668221at2759"/>
<gene>
    <name evidence="2" type="ORF">BAE44_0015322</name>
</gene>
<comment type="caution">
    <text evidence="2">The sequence shown here is derived from an EMBL/GenBank/DDBJ whole genome shotgun (WGS) entry which is preliminary data.</text>
</comment>
<keyword evidence="1" id="KW-0472">Membrane</keyword>
<dbReference type="PANTHER" id="PTHR33994:SF11">
    <property type="entry name" value="OS01G0771600 PROTEIN"/>
    <property type="match status" value="1"/>
</dbReference>
<feature type="non-terminal residue" evidence="2">
    <location>
        <position position="1"/>
    </location>
</feature>